<keyword evidence="10" id="KW-1185">Reference proteome</keyword>
<evidence type="ECO:0000313" key="10">
    <source>
        <dbReference type="Proteomes" id="UP000475117"/>
    </source>
</evidence>
<evidence type="ECO:0000256" key="1">
    <source>
        <dbReference type="ARBA" id="ARBA00004651"/>
    </source>
</evidence>
<organism evidence="9 10">
    <name type="scientific">Sulfuriroseicoccus oceanibius</name>
    <dbReference type="NCBI Taxonomy" id="2707525"/>
    <lineage>
        <taxon>Bacteria</taxon>
        <taxon>Pseudomonadati</taxon>
        <taxon>Verrucomicrobiota</taxon>
        <taxon>Verrucomicrobiia</taxon>
        <taxon>Verrucomicrobiales</taxon>
        <taxon>Verrucomicrobiaceae</taxon>
        <taxon>Sulfuriroseicoccus</taxon>
    </lineage>
</organism>
<dbReference type="AlphaFoldDB" id="A0A6B3L7I2"/>
<evidence type="ECO:0000259" key="8">
    <source>
        <dbReference type="Pfam" id="PF12704"/>
    </source>
</evidence>
<evidence type="ECO:0000256" key="5">
    <source>
        <dbReference type="ARBA" id="ARBA00023136"/>
    </source>
</evidence>
<dbReference type="Pfam" id="PF12704">
    <property type="entry name" value="MacB_PCD"/>
    <property type="match status" value="1"/>
</dbReference>
<gene>
    <name evidence="9" type="ORF">G3M56_011470</name>
</gene>
<keyword evidence="2" id="KW-1003">Cell membrane</keyword>
<dbReference type="GO" id="GO:0022857">
    <property type="term" value="F:transmembrane transporter activity"/>
    <property type="evidence" value="ECO:0007669"/>
    <property type="project" value="TreeGrafter"/>
</dbReference>
<dbReference type="InterPro" id="IPR050250">
    <property type="entry name" value="Macrolide_Exporter_MacB"/>
</dbReference>
<dbReference type="EMBL" id="CP066776">
    <property type="protein sequence ID" value="QQL44494.1"/>
    <property type="molecule type" value="Genomic_DNA"/>
</dbReference>
<dbReference type="PANTHER" id="PTHR30572">
    <property type="entry name" value="MEMBRANE COMPONENT OF TRANSPORTER-RELATED"/>
    <property type="match status" value="1"/>
</dbReference>
<dbReference type="RefSeq" id="WP_164363643.1">
    <property type="nucleotide sequence ID" value="NZ_CP066776.1"/>
</dbReference>
<dbReference type="InterPro" id="IPR003838">
    <property type="entry name" value="ABC3_permease_C"/>
</dbReference>
<dbReference type="PANTHER" id="PTHR30572:SF4">
    <property type="entry name" value="ABC TRANSPORTER PERMEASE YTRF"/>
    <property type="match status" value="1"/>
</dbReference>
<feature type="domain" description="ABC3 transporter permease C-terminal" evidence="7">
    <location>
        <begin position="300"/>
        <end position="415"/>
    </location>
</feature>
<sequence length="422" mass="46077">MRTFFNGLQMGWREILAHPGRSFLTMLGIILGVTALVSTISIVSGMFQMAEEQLKQTGGLSKLMIENSDPPASQQAIQRYSKKLTLEDASVISETVEGIDLVAPEANEYRYIARANGREYRSRMKGVVPDYFELNVYDLADGRFITDEDVRNAAQVVVLGHEAAERLFRGRLTIVGEQIIIGRVPFTVVGVLQNYELESRNESGRNSNALRWKNRGVFVPISTVQRRFPSEGRRLTPTSVDSISVRVESLDKLENVVAQINNALASTHHGVLDFEVKTNEEGVEQAREMRKTYLTAMGGVAGISLVIGGIGIMNVMLASISERIREIGIRKAVGATNANVFVQVLAEAVTLSLIGGLIGMAVSIWSVGLLGGLLEGSRLEPTISVDSMLFGFAFSVVVGVVSGLYPALKAARLDPIEALRYE</sequence>
<evidence type="ECO:0000256" key="4">
    <source>
        <dbReference type="ARBA" id="ARBA00022989"/>
    </source>
</evidence>
<dbReference type="GO" id="GO:0005886">
    <property type="term" value="C:plasma membrane"/>
    <property type="evidence" value="ECO:0007669"/>
    <property type="project" value="UniProtKB-SubCell"/>
</dbReference>
<protein>
    <submittedName>
        <fullName evidence="9">ABC transporter permease</fullName>
    </submittedName>
</protein>
<evidence type="ECO:0000259" key="7">
    <source>
        <dbReference type="Pfam" id="PF02687"/>
    </source>
</evidence>
<evidence type="ECO:0000256" key="2">
    <source>
        <dbReference type="ARBA" id="ARBA00022475"/>
    </source>
</evidence>
<dbReference type="KEGG" id="soa:G3M56_011470"/>
<keyword evidence="5" id="KW-0472">Membrane</keyword>
<comment type="similarity">
    <text evidence="6">Belongs to the ABC-4 integral membrane protein family.</text>
</comment>
<evidence type="ECO:0000256" key="6">
    <source>
        <dbReference type="ARBA" id="ARBA00038076"/>
    </source>
</evidence>
<dbReference type="InterPro" id="IPR025857">
    <property type="entry name" value="MacB_PCD"/>
</dbReference>
<keyword evidence="3" id="KW-0812">Transmembrane</keyword>
<evidence type="ECO:0000313" key="9">
    <source>
        <dbReference type="EMBL" id="QQL44494.1"/>
    </source>
</evidence>
<reference evidence="9 10" key="1">
    <citation type="submission" date="2020-12" db="EMBL/GenBank/DDBJ databases">
        <title>Sulforoseuscoccus oceanibium gen. nov., sp. nov., a representative of the phylum Verrucomicrobia with special cytoplasmic membrane, and proposal of Sulforoseuscoccusaceae fam. nov.</title>
        <authorList>
            <person name="Xi F."/>
        </authorList>
    </citation>
    <scope>NUCLEOTIDE SEQUENCE [LARGE SCALE GENOMIC DNA]</scope>
    <source>
        <strain evidence="9 10">T37</strain>
    </source>
</reference>
<name>A0A6B3L7I2_9BACT</name>
<evidence type="ECO:0000256" key="3">
    <source>
        <dbReference type="ARBA" id="ARBA00022692"/>
    </source>
</evidence>
<feature type="domain" description="MacB-like periplasmic core" evidence="8">
    <location>
        <begin position="22"/>
        <end position="262"/>
    </location>
</feature>
<comment type="subcellular location">
    <subcellularLocation>
        <location evidence="1">Cell membrane</location>
        <topology evidence="1">Multi-pass membrane protein</topology>
    </subcellularLocation>
</comment>
<accession>A0A6B3L7I2</accession>
<dbReference type="Pfam" id="PF02687">
    <property type="entry name" value="FtsX"/>
    <property type="match status" value="1"/>
</dbReference>
<keyword evidence="4" id="KW-1133">Transmembrane helix</keyword>
<proteinExistence type="inferred from homology"/>
<dbReference type="Proteomes" id="UP000475117">
    <property type="component" value="Chromosome"/>
</dbReference>